<evidence type="ECO:0000259" key="8">
    <source>
        <dbReference type="SMART" id="SM00813"/>
    </source>
</evidence>
<name>A0AAF1KUU8_9HYPH</name>
<dbReference type="PANTHER" id="PTHR43576">
    <property type="entry name" value="ALPHA-L-ARABINOFURANOSIDASE C-RELATED"/>
    <property type="match status" value="1"/>
</dbReference>
<dbReference type="GO" id="GO:0046556">
    <property type="term" value="F:alpha-L-arabinofuranosidase activity"/>
    <property type="evidence" value="ECO:0007669"/>
    <property type="project" value="UniProtKB-EC"/>
</dbReference>
<dbReference type="Gene3D" id="2.60.40.1180">
    <property type="entry name" value="Golgi alpha-mannosidase II"/>
    <property type="match status" value="1"/>
</dbReference>
<evidence type="ECO:0000256" key="1">
    <source>
        <dbReference type="ARBA" id="ARBA00001462"/>
    </source>
</evidence>
<evidence type="ECO:0000256" key="3">
    <source>
        <dbReference type="ARBA" id="ARBA00011165"/>
    </source>
</evidence>
<keyword evidence="5" id="KW-0378">Hydrolase</keyword>
<reference evidence="9 10" key="1">
    <citation type="journal article" date="2018" name="Sci. Rep.">
        <title>Rhizobium tumorigenes sp. nov., a novel plant tumorigenic bacterium isolated from cane gall tumors on thornless blackberry.</title>
        <authorList>
            <person name="Kuzmanovi N."/>
            <person name="Smalla K."/>
            <person name="Gronow S."/>
            <person name="PuBawska J."/>
        </authorList>
    </citation>
    <scope>NUCLEOTIDE SEQUENCE [LARGE SCALE GENOMIC DNA]</scope>
    <source>
        <strain evidence="9 10">1078</strain>
    </source>
</reference>
<evidence type="ECO:0000256" key="6">
    <source>
        <dbReference type="ARBA" id="ARBA00023277"/>
    </source>
</evidence>
<dbReference type="Proteomes" id="UP000249499">
    <property type="component" value="Plasmid unnamed2"/>
</dbReference>
<dbReference type="SUPFAM" id="SSF51445">
    <property type="entry name" value="(Trans)glycosidases"/>
    <property type="match status" value="1"/>
</dbReference>
<gene>
    <name evidence="9" type="ORF">PR017_25785</name>
</gene>
<comment type="similarity">
    <text evidence="2">Belongs to the glycosyl hydrolase 51 family.</text>
</comment>
<accession>A0AAF1KUU8</accession>
<evidence type="ECO:0000256" key="5">
    <source>
        <dbReference type="ARBA" id="ARBA00022801"/>
    </source>
</evidence>
<dbReference type="GO" id="GO:0046373">
    <property type="term" value="P:L-arabinose metabolic process"/>
    <property type="evidence" value="ECO:0007669"/>
    <property type="project" value="InterPro"/>
</dbReference>
<feature type="domain" description="Alpha-L-arabinofuranosidase C-terminal" evidence="8">
    <location>
        <begin position="290"/>
        <end position="495"/>
    </location>
</feature>
<geneLocation type="plasmid" evidence="9 10">
    <name>unnamed2</name>
</geneLocation>
<dbReference type="EMBL" id="CP117259">
    <property type="protein sequence ID" value="WFR99060.1"/>
    <property type="molecule type" value="Genomic_DNA"/>
</dbReference>
<dbReference type="InterPro" id="IPR055235">
    <property type="entry name" value="ASD1_cat"/>
</dbReference>
<evidence type="ECO:0000313" key="10">
    <source>
        <dbReference type="Proteomes" id="UP000249499"/>
    </source>
</evidence>
<evidence type="ECO:0000256" key="2">
    <source>
        <dbReference type="ARBA" id="ARBA00007186"/>
    </source>
</evidence>
<reference evidence="10" key="2">
    <citation type="journal article" date="2023" name="MicrobiologyOpen">
        <title>Genomics of the tumorigenes clade of the family Rhizobiaceae and description of Rhizobium rhododendri sp. nov.</title>
        <authorList>
            <person name="Kuzmanovic N."/>
            <person name="diCenzo G.C."/>
            <person name="Bunk B."/>
            <person name="Sproeer C."/>
            <person name="Fruehling A."/>
            <person name="Neumann-Schaal M."/>
            <person name="Overmann J."/>
            <person name="Smalla K."/>
        </authorList>
    </citation>
    <scope>NUCLEOTIDE SEQUENCE [LARGE SCALE GENOMIC DNA]</scope>
    <source>
        <strain evidence="10">1078</strain>
        <plasmid evidence="10">unnamed2</plasmid>
    </source>
</reference>
<comment type="subunit">
    <text evidence="3">Homohexamer; trimer of dimers.</text>
</comment>
<dbReference type="KEGG" id="rtu:PR017_25785"/>
<keyword evidence="9" id="KW-0614">Plasmid</keyword>
<dbReference type="SMART" id="SM00813">
    <property type="entry name" value="Alpha-L-AF_C"/>
    <property type="match status" value="1"/>
</dbReference>
<dbReference type="EC" id="3.2.1.55" evidence="4"/>
<evidence type="ECO:0000256" key="7">
    <source>
        <dbReference type="ARBA" id="ARBA00023295"/>
    </source>
</evidence>
<dbReference type="Pfam" id="PF06964">
    <property type="entry name" value="Alpha-L-AF_C"/>
    <property type="match status" value="1"/>
</dbReference>
<dbReference type="PANTHER" id="PTHR43576:SF3">
    <property type="entry name" value="ALPHA-L-ARABINOFURANOSIDASE C"/>
    <property type="match status" value="1"/>
</dbReference>
<dbReference type="InterPro" id="IPR010720">
    <property type="entry name" value="Alpha-L-AF_C"/>
</dbReference>
<dbReference type="Gene3D" id="3.20.20.80">
    <property type="entry name" value="Glycosidases"/>
    <property type="match status" value="1"/>
</dbReference>
<dbReference type="AlphaFoldDB" id="A0AAF1KUU8"/>
<organism evidence="9 10">
    <name type="scientific">Rhizobium tumorigenes</name>
    <dbReference type="NCBI Taxonomy" id="2041385"/>
    <lineage>
        <taxon>Bacteria</taxon>
        <taxon>Pseudomonadati</taxon>
        <taxon>Pseudomonadota</taxon>
        <taxon>Alphaproteobacteria</taxon>
        <taxon>Hyphomicrobiales</taxon>
        <taxon>Rhizobiaceae</taxon>
        <taxon>Rhizobium/Agrobacterium group</taxon>
        <taxon>Rhizobium</taxon>
    </lineage>
</organism>
<dbReference type="SUPFAM" id="SSF51011">
    <property type="entry name" value="Glycosyl hydrolase domain"/>
    <property type="match status" value="1"/>
</dbReference>
<evidence type="ECO:0000256" key="4">
    <source>
        <dbReference type="ARBA" id="ARBA00012670"/>
    </source>
</evidence>
<comment type="catalytic activity">
    <reaction evidence="1">
        <text>Hydrolysis of terminal non-reducing alpha-L-arabinofuranoside residues in alpha-L-arabinosides.</text>
        <dbReference type="EC" id="3.2.1.55"/>
    </reaction>
</comment>
<dbReference type="InterPro" id="IPR017853">
    <property type="entry name" value="GH"/>
</dbReference>
<keyword evidence="10" id="KW-1185">Reference proteome</keyword>
<dbReference type="RefSeq" id="WP_111221197.1">
    <property type="nucleotide sequence ID" value="NZ_CP117259.1"/>
</dbReference>
<sequence length="503" mass="56032">MKVAVTAHSRFTISEIDPRLYGSFIEHLGRAVYTGIYEPDHPTADANGMRQDVIDLVKELNVPVVRYPGGNFVSAYNWEDGVGPRESRPTRLDLAWHTSESNQVGIHEFADWCKSANTEMMLAVNLGSRGLDEARNFLEYVNHPGGSEWSDKRRDNGRAEPFDVKLWCLGNEMDGPWQIGHKSADEYGRLAHETAKAMRAFDSSLELVVCGSSNAHMPTYPQWEATVLDHTYDEVDYISLHMYFENRAKNTANFLAKSVELDNYIGTVAGVIEFIKAKKRSTKNVYISFDEWNVWYHSKERDKAILEGASGWPHAPALLEDDYNFEDVLQVGCILNTFINRADVVKIACLAQLVNVIAPIMTVPGGPAWRQTIYYPYYFASVYGRGTALKLIVDSPTYAADGLGDIPYLDISAVHDDTSRTITFFIVNRHQQEALDLGIALLEFGTLAVIDDQEIAHPDLAITNTAGKPDNIVPRKAAGASVSDGTLSASIAPLSYRMIRLQA</sequence>
<keyword evidence="6" id="KW-0119">Carbohydrate metabolism</keyword>
<protein>
    <recommendedName>
        <fullName evidence="4">non-reducing end alpha-L-arabinofuranosidase</fullName>
        <ecNumber evidence="4">3.2.1.55</ecNumber>
    </recommendedName>
</protein>
<evidence type="ECO:0000313" key="9">
    <source>
        <dbReference type="EMBL" id="WFR99060.1"/>
    </source>
</evidence>
<dbReference type="InterPro" id="IPR013780">
    <property type="entry name" value="Glyco_hydro_b"/>
</dbReference>
<dbReference type="GO" id="GO:0000272">
    <property type="term" value="P:polysaccharide catabolic process"/>
    <property type="evidence" value="ECO:0007669"/>
    <property type="project" value="TreeGrafter"/>
</dbReference>
<dbReference type="Pfam" id="PF22848">
    <property type="entry name" value="ASD1_dom"/>
    <property type="match status" value="1"/>
</dbReference>
<proteinExistence type="inferred from homology"/>
<keyword evidence="7" id="KW-0326">Glycosidase</keyword>